<comment type="caution">
    <text evidence="3">The sequence shown here is derived from an EMBL/GenBank/DDBJ whole genome shotgun (WGS) entry which is preliminary data.</text>
</comment>
<feature type="non-terminal residue" evidence="3">
    <location>
        <position position="116"/>
    </location>
</feature>
<evidence type="ECO:0000256" key="1">
    <source>
        <dbReference type="SAM" id="Coils"/>
    </source>
</evidence>
<dbReference type="EMBL" id="JAMKFB020000025">
    <property type="protein sequence ID" value="KAL0154958.1"/>
    <property type="molecule type" value="Genomic_DNA"/>
</dbReference>
<feature type="non-terminal residue" evidence="3">
    <location>
        <position position="1"/>
    </location>
</feature>
<reference evidence="3 4" key="1">
    <citation type="submission" date="2024-05" db="EMBL/GenBank/DDBJ databases">
        <title>Genome sequencing and assembly of Indian major carp, Cirrhinus mrigala (Hamilton, 1822).</title>
        <authorList>
            <person name="Mohindra V."/>
            <person name="Chowdhury L.M."/>
            <person name="Lal K."/>
            <person name="Jena J.K."/>
        </authorList>
    </citation>
    <scope>NUCLEOTIDE SEQUENCE [LARGE SCALE GENOMIC DNA]</scope>
    <source>
        <strain evidence="3">CM1030</strain>
        <tissue evidence="3">Blood</tissue>
    </source>
</reference>
<keyword evidence="1" id="KW-0175">Coiled coil</keyword>
<feature type="region of interest" description="Disordered" evidence="2">
    <location>
        <begin position="1"/>
        <end position="84"/>
    </location>
</feature>
<sequence length="116" mass="13299">RGGENRRSVFYTANNEDWEMVDPPSKDTPEHKPPPDGQRRESPSHSQRYSIGSAFTMKRPFYMGSGKTNRSAESSPVECNGTKTSELQLRIQSQQEEINRLLEQENQLREELSGQK</sequence>
<evidence type="ECO:0000313" key="4">
    <source>
        <dbReference type="Proteomes" id="UP001529510"/>
    </source>
</evidence>
<feature type="coiled-coil region" evidence="1">
    <location>
        <begin position="84"/>
        <end position="115"/>
    </location>
</feature>
<accession>A0ABD0MYA0</accession>
<dbReference type="Proteomes" id="UP001529510">
    <property type="component" value="Unassembled WGS sequence"/>
</dbReference>
<feature type="compositionally biased region" description="Basic and acidic residues" evidence="2">
    <location>
        <begin position="24"/>
        <end position="43"/>
    </location>
</feature>
<keyword evidence="4" id="KW-1185">Reference proteome</keyword>
<evidence type="ECO:0000256" key="2">
    <source>
        <dbReference type="SAM" id="MobiDB-lite"/>
    </source>
</evidence>
<protein>
    <submittedName>
        <fullName evidence="3">Uncharacterized protein</fullName>
    </submittedName>
</protein>
<name>A0ABD0MYA0_CIRMR</name>
<dbReference type="AlphaFoldDB" id="A0ABD0MYA0"/>
<evidence type="ECO:0000313" key="3">
    <source>
        <dbReference type="EMBL" id="KAL0154958.1"/>
    </source>
</evidence>
<gene>
    <name evidence="3" type="ORF">M9458_049221</name>
</gene>
<proteinExistence type="predicted"/>
<organism evidence="3 4">
    <name type="scientific">Cirrhinus mrigala</name>
    <name type="common">Mrigala</name>
    <dbReference type="NCBI Taxonomy" id="683832"/>
    <lineage>
        <taxon>Eukaryota</taxon>
        <taxon>Metazoa</taxon>
        <taxon>Chordata</taxon>
        <taxon>Craniata</taxon>
        <taxon>Vertebrata</taxon>
        <taxon>Euteleostomi</taxon>
        <taxon>Actinopterygii</taxon>
        <taxon>Neopterygii</taxon>
        <taxon>Teleostei</taxon>
        <taxon>Ostariophysi</taxon>
        <taxon>Cypriniformes</taxon>
        <taxon>Cyprinidae</taxon>
        <taxon>Labeoninae</taxon>
        <taxon>Labeonini</taxon>
        <taxon>Cirrhinus</taxon>
    </lineage>
</organism>